<comment type="similarity">
    <text evidence="2 9 10">Belongs to the acetokinase family.</text>
</comment>
<dbReference type="HAMAP" id="MF_00542">
    <property type="entry name" value="Butyrate_kinase"/>
    <property type="match status" value="1"/>
</dbReference>
<evidence type="ECO:0000256" key="1">
    <source>
        <dbReference type="ARBA" id="ARBA00004496"/>
    </source>
</evidence>
<evidence type="ECO:0000313" key="12">
    <source>
        <dbReference type="Proteomes" id="UP000245535"/>
    </source>
</evidence>
<dbReference type="Pfam" id="PF00871">
    <property type="entry name" value="Acetate_kinase"/>
    <property type="match status" value="1"/>
</dbReference>
<dbReference type="GO" id="GO:0005524">
    <property type="term" value="F:ATP binding"/>
    <property type="evidence" value="ECO:0007669"/>
    <property type="project" value="UniProtKB-KW"/>
</dbReference>
<dbReference type="GO" id="GO:0005737">
    <property type="term" value="C:cytoplasm"/>
    <property type="evidence" value="ECO:0007669"/>
    <property type="project" value="UniProtKB-SubCell"/>
</dbReference>
<dbReference type="PRINTS" id="PR00471">
    <property type="entry name" value="ACETATEKNASE"/>
</dbReference>
<dbReference type="PROSITE" id="PS01075">
    <property type="entry name" value="ACETATE_KINASE_1"/>
    <property type="match status" value="1"/>
</dbReference>
<dbReference type="SUPFAM" id="SSF53067">
    <property type="entry name" value="Actin-like ATPase domain"/>
    <property type="match status" value="2"/>
</dbReference>
<comment type="catalytic activity">
    <reaction evidence="8 9">
        <text>butanoate + ATP = butanoyl phosphate + ADP</text>
        <dbReference type="Rhea" id="RHEA:13585"/>
        <dbReference type="ChEBI" id="CHEBI:17968"/>
        <dbReference type="ChEBI" id="CHEBI:30616"/>
        <dbReference type="ChEBI" id="CHEBI:58079"/>
        <dbReference type="ChEBI" id="CHEBI:456216"/>
        <dbReference type="EC" id="2.7.2.7"/>
    </reaction>
</comment>
<evidence type="ECO:0000256" key="7">
    <source>
        <dbReference type="ARBA" id="ARBA00022840"/>
    </source>
</evidence>
<sequence>MEKILVLNPGSTSTKVAVFHNEELFWQKNLHHSNEELAKFKEIKDQYLFRKEAIESELEKEGIALSELTLIMSRGGLLKPIPSGVYQVNKQMVEDLKTSPKQHASNLAAIIAYSLSNELNIKAYIADPVVVDELSDVARFSGHPEFPRKSIFHALNQKAIARQYADQIGKSYEELNLVVIHMGGGISVAAHQHGKAIDVNQALDGEGPFSPERSGTLPVGDIIRAAYSGKYTEKELHSMVVGKGGMVAYCGKNDALAVENDIAKGNELAKQVYEAMGYQISKEVGAMATVLKGKVDAIIFTGGLAYSKFLVNIIKEYISYLAPIVVFPGEDEMKALALNGIRLSNKEVESTVYQ</sequence>
<dbReference type="RefSeq" id="WP_109621096.1">
    <property type="nucleotide sequence ID" value="NZ_QGDO01000006.1"/>
</dbReference>
<evidence type="ECO:0000256" key="5">
    <source>
        <dbReference type="ARBA" id="ARBA00022741"/>
    </source>
</evidence>
<evidence type="ECO:0000313" key="11">
    <source>
        <dbReference type="EMBL" id="PWJ39242.1"/>
    </source>
</evidence>
<dbReference type="EMBL" id="QGDO01000006">
    <property type="protein sequence ID" value="PWJ39242.1"/>
    <property type="molecule type" value="Genomic_DNA"/>
</dbReference>
<dbReference type="GO" id="GO:0047761">
    <property type="term" value="F:butyrate kinase activity"/>
    <property type="evidence" value="ECO:0007669"/>
    <property type="project" value="UniProtKB-UniRule"/>
</dbReference>
<evidence type="ECO:0000256" key="10">
    <source>
        <dbReference type="RuleBase" id="RU003835"/>
    </source>
</evidence>
<dbReference type="InterPro" id="IPR043129">
    <property type="entry name" value="ATPase_NBD"/>
</dbReference>
<dbReference type="PROSITE" id="PS01076">
    <property type="entry name" value="ACETATE_KINASE_2"/>
    <property type="match status" value="1"/>
</dbReference>
<dbReference type="AlphaFoldDB" id="A0A315Z698"/>
<dbReference type="NCBIfam" id="TIGR02707">
    <property type="entry name" value="butyr_kinase"/>
    <property type="match status" value="1"/>
</dbReference>
<keyword evidence="3 9" id="KW-0963">Cytoplasm</keyword>
<keyword evidence="5 9" id="KW-0547">Nucleotide-binding</keyword>
<evidence type="ECO:0000256" key="3">
    <source>
        <dbReference type="ARBA" id="ARBA00022490"/>
    </source>
</evidence>
<dbReference type="PANTHER" id="PTHR21060">
    <property type="entry name" value="ACETATE KINASE"/>
    <property type="match status" value="1"/>
</dbReference>
<proteinExistence type="inferred from homology"/>
<dbReference type="InterPro" id="IPR023865">
    <property type="entry name" value="Aliphatic_acid_kinase_CS"/>
</dbReference>
<dbReference type="CDD" id="cd24011">
    <property type="entry name" value="ASKHA_NBD_BK"/>
    <property type="match status" value="1"/>
</dbReference>
<dbReference type="EC" id="2.7.2.7" evidence="9"/>
<gene>
    <name evidence="9" type="primary">buk</name>
    <name evidence="11" type="ORF">BC781_106143</name>
</gene>
<keyword evidence="7 9" id="KW-0067">ATP-binding</keyword>
<evidence type="ECO:0000256" key="6">
    <source>
        <dbReference type="ARBA" id="ARBA00022777"/>
    </source>
</evidence>
<dbReference type="OrthoDB" id="9771859at2"/>
<dbReference type="PIRSF" id="PIRSF036458">
    <property type="entry name" value="Butyrate_kin"/>
    <property type="match status" value="1"/>
</dbReference>
<dbReference type="PANTHER" id="PTHR21060:SF3">
    <property type="entry name" value="BUTYRATE KINASE 2-RELATED"/>
    <property type="match status" value="1"/>
</dbReference>
<keyword evidence="12" id="KW-1185">Reference proteome</keyword>
<dbReference type="GO" id="GO:0008776">
    <property type="term" value="F:acetate kinase activity"/>
    <property type="evidence" value="ECO:0007669"/>
    <property type="project" value="TreeGrafter"/>
</dbReference>
<protein>
    <recommendedName>
        <fullName evidence="9">Probable butyrate kinase</fullName>
        <shortName evidence="9">BK</shortName>
        <ecNumber evidence="9">2.7.2.7</ecNumber>
    </recommendedName>
    <alternativeName>
        <fullName evidence="9">Branched-chain carboxylic acid kinase</fullName>
    </alternativeName>
</protein>
<keyword evidence="6 9" id="KW-0418">Kinase</keyword>
<dbReference type="Proteomes" id="UP000245535">
    <property type="component" value="Unassembled WGS sequence"/>
</dbReference>
<reference evidence="11 12" key="1">
    <citation type="submission" date="2018-03" db="EMBL/GenBank/DDBJ databases">
        <title>Genomic Encyclopedia of Archaeal and Bacterial Type Strains, Phase II (KMG-II): from individual species to whole genera.</title>
        <authorList>
            <person name="Goeker M."/>
        </authorList>
    </citation>
    <scope>NUCLEOTIDE SEQUENCE [LARGE SCALE GENOMIC DNA]</scope>
    <source>
        <strain evidence="11 12">DSM 28229</strain>
    </source>
</reference>
<dbReference type="Gene3D" id="3.30.420.40">
    <property type="match status" value="2"/>
</dbReference>
<comment type="caution">
    <text evidence="11">The sequence shown here is derived from an EMBL/GenBank/DDBJ whole genome shotgun (WGS) entry which is preliminary data.</text>
</comment>
<dbReference type="InterPro" id="IPR011245">
    <property type="entry name" value="Butyrate_kin"/>
</dbReference>
<dbReference type="InterPro" id="IPR000890">
    <property type="entry name" value="Aliphatic_acid_kin_short-chain"/>
</dbReference>
<dbReference type="NCBIfam" id="NF002834">
    <property type="entry name" value="PRK03011.1-5"/>
    <property type="match status" value="1"/>
</dbReference>
<keyword evidence="4 9" id="KW-0808">Transferase</keyword>
<evidence type="ECO:0000256" key="8">
    <source>
        <dbReference type="ARBA" id="ARBA00048596"/>
    </source>
</evidence>
<comment type="subcellular location">
    <subcellularLocation>
        <location evidence="1 9">Cytoplasm</location>
    </subcellularLocation>
</comment>
<evidence type="ECO:0000256" key="4">
    <source>
        <dbReference type="ARBA" id="ARBA00022679"/>
    </source>
</evidence>
<evidence type="ECO:0000256" key="9">
    <source>
        <dbReference type="HAMAP-Rule" id="MF_00542"/>
    </source>
</evidence>
<organism evidence="11 12">
    <name type="scientific">Sediminitomix flava</name>
    <dbReference type="NCBI Taxonomy" id="379075"/>
    <lineage>
        <taxon>Bacteria</taxon>
        <taxon>Pseudomonadati</taxon>
        <taxon>Bacteroidota</taxon>
        <taxon>Cytophagia</taxon>
        <taxon>Cytophagales</taxon>
        <taxon>Flammeovirgaceae</taxon>
        <taxon>Sediminitomix</taxon>
    </lineage>
</organism>
<dbReference type="GO" id="GO:0006083">
    <property type="term" value="P:acetate metabolic process"/>
    <property type="evidence" value="ECO:0007669"/>
    <property type="project" value="TreeGrafter"/>
</dbReference>
<evidence type="ECO:0000256" key="2">
    <source>
        <dbReference type="ARBA" id="ARBA00008748"/>
    </source>
</evidence>
<accession>A0A315Z698</accession>
<name>A0A315Z698_SEDFL</name>